<gene>
    <name evidence="2" type="ORF">GCM10011608_57990</name>
</gene>
<dbReference type="AlphaFoldDB" id="A0A917X3B2"/>
<reference evidence="2" key="1">
    <citation type="journal article" date="2014" name="Int. J. Syst. Evol. Microbiol.">
        <title>Complete genome sequence of Corynebacterium casei LMG S-19264T (=DSM 44701T), isolated from a smear-ripened cheese.</title>
        <authorList>
            <consortium name="US DOE Joint Genome Institute (JGI-PGF)"/>
            <person name="Walter F."/>
            <person name="Albersmeier A."/>
            <person name="Kalinowski J."/>
            <person name="Ruckert C."/>
        </authorList>
    </citation>
    <scope>NUCLEOTIDE SEQUENCE</scope>
    <source>
        <strain evidence="2">CGMCC 4.7312</strain>
    </source>
</reference>
<dbReference type="EMBL" id="BMNB01000045">
    <property type="protein sequence ID" value="GGM65015.1"/>
    <property type="molecule type" value="Genomic_DNA"/>
</dbReference>
<organism evidence="2 3">
    <name type="scientific">Micromonospora sonchi</name>
    <dbReference type="NCBI Taxonomy" id="1763543"/>
    <lineage>
        <taxon>Bacteria</taxon>
        <taxon>Bacillati</taxon>
        <taxon>Actinomycetota</taxon>
        <taxon>Actinomycetes</taxon>
        <taxon>Micromonosporales</taxon>
        <taxon>Micromonosporaceae</taxon>
        <taxon>Micromonospora</taxon>
    </lineage>
</organism>
<comment type="caution">
    <text evidence="2">The sequence shown here is derived from an EMBL/GenBank/DDBJ whole genome shotgun (WGS) entry which is preliminary data.</text>
</comment>
<evidence type="ECO:0000313" key="2">
    <source>
        <dbReference type="EMBL" id="GGM65015.1"/>
    </source>
</evidence>
<evidence type="ECO:0000256" key="1">
    <source>
        <dbReference type="SAM" id="MobiDB-lite"/>
    </source>
</evidence>
<reference evidence="2" key="2">
    <citation type="submission" date="2020-09" db="EMBL/GenBank/DDBJ databases">
        <authorList>
            <person name="Sun Q."/>
            <person name="Zhou Y."/>
        </authorList>
    </citation>
    <scope>NUCLEOTIDE SEQUENCE</scope>
    <source>
        <strain evidence="2">CGMCC 4.7312</strain>
    </source>
</reference>
<evidence type="ECO:0000313" key="3">
    <source>
        <dbReference type="Proteomes" id="UP000608890"/>
    </source>
</evidence>
<protein>
    <submittedName>
        <fullName evidence="2">Uncharacterized protein</fullName>
    </submittedName>
</protein>
<keyword evidence="3" id="KW-1185">Reference proteome</keyword>
<sequence>MTPRPAGGASRGIIEVRGGSGNRRLTRAGYRQKSDSDKEANVRINRITFGYGTAPQWR</sequence>
<name>A0A917X3B2_9ACTN</name>
<proteinExistence type="predicted"/>
<accession>A0A917X3B2</accession>
<dbReference type="Proteomes" id="UP000608890">
    <property type="component" value="Unassembled WGS sequence"/>
</dbReference>
<feature type="region of interest" description="Disordered" evidence="1">
    <location>
        <begin position="1"/>
        <end position="23"/>
    </location>
</feature>